<protein>
    <submittedName>
        <fullName evidence="1">Uncharacterized protein</fullName>
    </submittedName>
</protein>
<name>A0A3D4S663_9ENTE</name>
<dbReference type="AlphaFoldDB" id="A0A3D4S663"/>
<organism evidence="1 2">
    <name type="scientific">Bavariicoccus seileri</name>
    <dbReference type="NCBI Taxonomy" id="549685"/>
    <lineage>
        <taxon>Bacteria</taxon>
        <taxon>Bacillati</taxon>
        <taxon>Bacillota</taxon>
        <taxon>Bacilli</taxon>
        <taxon>Lactobacillales</taxon>
        <taxon>Enterococcaceae</taxon>
        <taxon>Bavariicoccus</taxon>
    </lineage>
</organism>
<evidence type="ECO:0000313" key="2">
    <source>
        <dbReference type="Proteomes" id="UP000262195"/>
    </source>
</evidence>
<evidence type="ECO:0000313" key="1">
    <source>
        <dbReference type="EMBL" id="HCS93962.1"/>
    </source>
</evidence>
<proteinExistence type="predicted"/>
<dbReference type="STRING" id="1121105.GCA_000421665_01146"/>
<dbReference type="EMBL" id="DQHO01000028">
    <property type="protein sequence ID" value="HCS93962.1"/>
    <property type="molecule type" value="Genomic_DNA"/>
</dbReference>
<reference evidence="1 2" key="1">
    <citation type="journal article" date="2018" name="Nat. Biotechnol.">
        <title>A standardized bacterial taxonomy based on genome phylogeny substantially revises the tree of life.</title>
        <authorList>
            <person name="Parks D.H."/>
            <person name="Chuvochina M."/>
            <person name="Waite D.W."/>
            <person name="Rinke C."/>
            <person name="Skarshewski A."/>
            <person name="Chaumeil P.A."/>
            <person name="Hugenholtz P."/>
        </authorList>
    </citation>
    <scope>NUCLEOTIDE SEQUENCE [LARGE SCALE GENOMIC DNA]</scope>
    <source>
        <strain evidence="1">UBA11306</strain>
    </source>
</reference>
<dbReference type="Proteomes" id="UP000262195">
    <property type="component" value="Unassembled WGS sequence"/>
</dbReference>
<gene>
    <name evidence="1" type="ORF">DIW15_04560</name>
</gene>
<sequence>MFYFIEEFFKIPMIRKSPLSATLSGIGSGLGQFTLVDNNLPLKVGEIIFGKLYPNVHVWGTGFIENKDWMPFYRRNMEFHAVRGLLTKAKVEKILGHPINAKLGDG</sequence>
<accession>A0A3D4S663</accession>
<comment type="caution">
    <text evidence="1">The sequence shown here is derived from an EMBL/GenBank/DDBJ whole genome shotgun (WGS) entry which is preliminary data.</text>
</comment>